<dbReference type="PROSITE" id="PS50042">
    <property type="entry name" value="CNMP_BINDING_3"/>
    <property type="match status" value="1"/>
</dbReference>
<name>A0A0M0JH61_9EUKA</name>
<dbReference type="AlphaFoldDB" id="A0A0M0JH61"/>
<dbReference type="InterPro" id="IPR000595">
    <property type="entry name" value="cNMP-bd_dom"/>
</dbReference>
<dbReference type="EMBL" id="JWZX01002927">
    <property type="protein sequence ID" value="KOO25810.1"/>
    <property type="molecule type" value="Genomic_DNA"/>
</dbReference>
<comment type="caution">
    <text evidence="2">The sequence shown here is derived from an EMBL/GenBank/DDBJ whole genome shotgun (WGS) entry which is preliminary data.</text>
</comment>
<accession>A0A0M0JH61</accession>
<dbReference type="OrthoDB" id="417078at2759"/>
<dbReference type="Gene3D" id="2.60.120.10">
    <property type="entry name" value="Jelly Rolls"/>
    <property type="match status" value="1"/>
</dbReference>
<dbReference type="InterPro" id="IPR018490">
    <property type="entry name" value="cNMP-bd_dom_sf"/>
</dbReference>
<dbReference type="InterPro" id="IPR014710">
    <property type="entry name" value="RmlC-like_jellyroll"/>
</dbReference>
<gene>
    <name evidence="2" type="ORF">Ctob_011694</name>
</gene>
<sequence length="257" mass="28691">MQAIQLQREWTELRLFVFVRLLENVPFFSSLDRARREAVAELLDLEIHDAGAVLFRENDIGGQFYLNFSGLVEIVKISGRDASGSSRYTTIAQVTHSTSRPWFGEMAIWLNKPRQGTAVVGEGGARLLTISSACFETFVALCPDFRTFINKSQSQVVAYASANPEGVTREQSAREEKAAITQVSIGVAWKSDGVLGGLGQEVDGERCFFAERWERMVAEMLFRLDEYTKQASTVSLNVKDYPPLDDSPVLSDLPPQR</sequence>
<evidence type="ECO:0000313" key="3">
    <source>
        <dbReference type="Proteomes" id="UP000037460"/>
    </source>
</evidence>
<proteinExistence type="predicted"/>
<protein>
    <submittedName>
        <fullName evidence="2">Xenobiotic-transporting ATPase</fullName>
    </submittedName>
</protein>
<dbReference type="Proteomes" id="UP000037460">
    <property type="component" value="Unassembled WGS sequence"/>
</dbReference>
<evidence type="ECO:0000313" key="2">
    <source>
        <dbReference type="EMBL" id="KOO25810.1"/>
    </source>
</evidence>
<dbReference type="SUPFAM" id="SSF51206">
    <property type="entry name" value="cAMP-binding domain-like"/>
    <property type="match status" value="1"/>
</dbReference>
<reference evidence="3" key="1">
    <citation type="journal article" date="2015" name="PLoS Genet.">
        <title>Genome Sequence and Transcriptome Analyses of Chrysochromulina tobin: Metabolic Tools for Enhanced Algal Fitness in the Prominent Order Prymnesiales (Haptophyceae).</title>
        <authorList>
            <person name="Hovde B.T."/>
            <person name="Deodato C.R."/>
            <person name="Hunsperger H.M."/>
            <person name="Ryken S.A."/>
            <person name="Yost W."/>
            <person name="Jha R.K."/>
            <person name="Patterson J."/>
            <person name="Monnat R.J. Jr."/>
            <person name="Barlow S.B."/>
            <person name="Starkenburg S.R."/>
            <person name="Cattolico R.A."/>
        </authorList>
    </citation>
    <scope>NUCLEOTIDE SEQUENCE</scope>
    <source>
        <strain evidence="3">CCMP291</strain>
    </source>
</reference>
<feature type="domain" description="Cyclic nucleotide-binding" evidence="1">
    <location>
        <begin position="27"/>
        <end position="139"/>
    </location>
</feature>
<evidence type="ECO:0000259" key="1">
    <source>
        <dbReference type="PROSITE" id="PS50042"/>
    </source>
</evidence>
<dbReference type="CDD" id="cd00038">
    <property type="entry name" value="CAP_ED"/>
    <property type="match status" value="1"/>
</dbReference>
<organism evidence="2 3">
    <name type="scientific">Chrysochromulina tobinii</name>
    <dbReference type="NCBI Taxonomy" id="1460289"/>
    <lineage>
        <taxon>Eukaryota</taxon>
        <taxon>Haptista</taxon>
        <taxon>Haptophyta</taxon>
        <taxon>Prymnesiophyceae</taxon>
        <taxon>Prymnesiales</taxon>
        <taxon>Chrysochromulinaceae</taxon>
        <taxon>Chrysochromulina</taxon>
    </lineage>
</organism>
<keyword evidence="3" id="KW-1185">Reference proteome</keyword>